<proteinExistence type="predicted"/>
<dbReference type="EMBL" id="JARBHB010000004">
    <property type="protein sequence ID" value="KAJ8886084.1"/>
    <property type="molecule type" value="Genomic_DNA"/>
</dbReference>
<comment type="caution">
    <text evidence="1">The sequence shown here is derived from an EMBL/GenBank/DDBJ whole genome shotgun (WGS) entry which is preliminary data.</text>
</comment>
<protein>
    <recommendedName>
        <fullName evidence="3">HAT C-terminal dimerisation domain-containing protein</fullName>
    </recommendedName>
</protein>
<evidence type="ECO:0000313" key="2">
    <source>
        <dbReference type="Proteomes" id="UP001159363"/>
    </source>
</evidence>
<dbReference type="Proteomes" id="UP001159363">
    <property type="component" value="Chromosome X"/>
</dbReference>
<evidence type="ECO:0000313" key="1">
    <source>
        <dbReference type="EMBL" id="KAJ8886084.1"/>
    </source>
</evidence>
<evidence type="ECO:0008006" key="3">
    <source>
        <dbReference type="Google" id="ProtNLM"/>
    </source>
</evidence>
<accession>A0ABQ9HP08</accession>
<gene>
    <name evidence="1" type="ORF">PR048_012291</name>
</gene>
<organism evidence="1 2">
    <name type="scientific">Dryococelus australis</name>
    <dbReference type="NCBI Taxonomy" id="614101"/>
    <lineage>
        <taxon>Eukaryota</taxon>
        <taxon>Metazoa</taxon>
        <taxon>Ecdysozoa</taxon>
        <taxon>Arthropoda</taxon>
        <taxon>Hexapoda</taxon>
        <taxon>Insecta</taxon>
        <taxon>Pterygota</taxon>
        <taxon>Neoptera</taxon>
        <taxon>Polyneoptera</taxon>
        <taxon>Phasmatodea</taxon>
        <taxon>Verophasmatodea</taxon>
        <taxon>Anareolatae</taxon>
        <taxon>Phasmatidae</taxon>
        <taxon>Eurycanthinae</taxon>
        <taxon>Dryococelus</taxon>
    </lineage>
</organism>
<keyword evidence="2" id="KW-1185">Reference proteome</keyword>
<reference evidence="1 2" key="1">
    <citation type="submission" date="2023-02" db="EMBL/GenBank/DDBJ databases">
        <title>LHISI_Scaffold_Assembly.</title>
        <authorList>
            <person name="Stuart O.P."/>
            <person name="Cleave R."/>
            <person name="Magrath M.J.L."/>
            <person name="Mikheyev A.S."/>
        </authorList>
    </citation>
    <scope>NUCLEOTIDE SEQUENCE [LARGE SCALE GENOMIC DNA]</scope>
    <source>
        <strain evidence="1">Daus_M_001</strain>
        <tissue evidence="1">Leg muscle</tissue>
    </source>
</reference>
<sequence length="241" mass="28058">MKTCSEIIFISEEILKKTLLEDFVLEAQLHFSAMIFEELEEFLTCFQRNDLLLPFLHQEVFHLKKNILSMLRWKRFAMPDSIEVGFGTTFCQKKLYSKLEEKSPLRMRIVLGSTCLSPSVMIKDIRSSRAKLFLSTSCHLQMGMLFLREYANMCALPEVSKAVKFFNWKKDSLDKFLFQLLNLAMEDAHKQFVFFIQCFLVCFHGNAAVERSFSCNKEFLQDKSLVAQILLHDHISSLPAV</sequence>
<name>A0ABQ9HP08_9NEOP</name>